<dbReference type="AlphaFoldDB" id="A0A9Y2IS95"/>
<evidence type="ECO:0000313" key="1">
    <source>
        <dbReference type="EMBL" id="WIX83608.1"/>
    </source>
</evidence>
<organism evidence="1 2">
    <name type="scientific">Amycolatopsis carbonis</name>
    <dbReference type="NCBI Taxonomy" id="715471"/>
    <lineage>
        <taxon>Bacteria</taxon>
        <taxon>Bacillati</taxon>
        <taxon>Actinomycetota</taxon>
        <taxon>Actinomycetes</taxon>
        <taxon>Pseudonocardiales</taxon>
        <taxon>Pseudonocardiaceae</taxon>
        <taxon>Amycolatopsis</taxon>
    </lineage>
</organism>
<dbReference type="Proteomes" id="UP001236014">
    <property type="component" value="Chromosome"/>
</dbReference>
<protein>
    <submittedName>
        <fullName evidence="1">Uncharacterized protein</fullName>
    </submittedName>
</protein>
<reference evidence="1 2" key="1">
    <citation type="submission" date="2023-06" db="EMBL/GenBank/DDBJ databases">
        <authorList>
            <person name="Oyuntsetseg B."/>
            <person name="Kim S.B."/>
        </authorList>
    </citation>
    <scope>NUCLEOTIDE SEQUENCE [LARGE SCALE GENOMIC DNA]</scope>
    <source>
        <strain evidence="1 2">2-15</strain>
    </source>
</reference>
<sequence length="70" mass="7823">MSQSSYVFRVSGRLSDRAAHAVVDFGELEVAAAPPETIIYCHVTDEERLHRLLSLFRVLGLDVVSMHQVP</sequence>
<dbReference type="KEGG" id="acab:QRX50_24050"/>
<keyword evidence="2" id="KW-1185">Reference proteome</keyword>
<proteinExistence type="predicted"/>
<evidence type="ECO:0000313" key="2">
    <source>
        <dbReference type="Proteomes" id="UP001236014"/>
    </source>
</evidence>
<accession>A0A9Y2IS95</accession>
<dbReference type="RefSeq" id="WP_220242519.1">
    <property type="nucleotide sequence ID" value="NZ_CP127294.1"/>
</dbReference>
<dbReference type="EMBL" id="CP127294">
    <property type="protein sequence ID" value="WIX83608.1"/>
    <property type="molecule type" value="Genomic_DNA"/>
</dbReference>
<name>A0A9Y2IS95_9PSEU</name>
<gene>
    <name evidence="1" type="ORF">QRX50_24050</name>
</gene>